<dbReference type="KEGG" id="cnc:CNE_1c07320"/>
<dbReference type="AlphaFoldDB" id="G0EXJ1"/>
<name>G0EXJ1_CUPNN</name>
<organism evidence="1 2">
    <name type="scientific">Cupriavidus necator (strain ATCC 43291 / DSM 13513 / CCUG 52238 / LMG 8453 / N-1)</name>
    <name type="common">Ralstonia eutropha</name>
    <dbReference type="NCBI Taxonomy" id="1042878"/>
    <lineage>
        <taxon>Bacteria</taxon>
        <taxon>Pseudomonadati</taxon>
        <taxon>Pseudomonadota</taxon>
        <taxon>Betaproteobacteria</taxon>
        <taxon>Burkholderiales</taxon>
        <taxon>Burkholderiaceae</taxon>
        <taxon>Cupriavidus</taxon>
    </lineage>
</organism>
<evidence type="ECO:0000313" key="2">
    <source>
        <dbReference type="Proteomes" id="UP000006798"/>
    </source>
</evidence>
<dbReference type="HOGENOM" id="CLU_3308308_0_0_4"/>
<dbReference type="EMBL" id="CP002877">
    <property type="protein sequence ID" value="AEI76096.1"/>
    <property type="molecule type" value="Genomic_DNA"/>
</dbReference>
<reference evidence="1 2" key="1">
    <citation type="journal article" date="2011" name="J. Bacteriol.">
        <title>Complete genome sequence of the type strain Cupriavidus necator N-1.</title>
        <authorList>
            <person name="Poehlein A."/>
            <person name="Kusian B."/>
            <person name="Friedrich B."/>
            <person name="Daniel R."/>
            <person name="Bowien B."/>
        </authorList>
    </citation>
    <scope>NUCLEOTIDE SEQUENCE [LARGE SCALE GENOMIC DNA]</scope>
    <source>
        <strain evidence="2">ATCC 43291 / DSM 13513 / CCUG 52238 / LMG 8453 / N-1</strain>
    </source>
</reference>
<dbReference type="Proteomes" id="UP000006798">
    <property type="component" value="Chromosome 1"/>
</dbReference>
<gene>
    <name evidence="1" type="ordered locus">CNE_1c07320</name>
</gene>
<proteinExistence type="predicted"/>
<protein>
    <submittedName>
        <fullName evidence="1">Uncharacterized protein</fullName>
    </submittedName>
</protein>
<evidence type="ECO:0000313" key="1">
    <source>
        <dbReference type="EMBL" id="AEI76096.1"/>
    </source>
</evidence>
<sequence length="39" mass="4383">MRRLVALVKLGQFRQGRGAHVWRVIGRLAPFAKPLISLA</sequence>
<accession>G0EXJ1</accession>